<dbReference type="AlphaFoldDB" id="A0A8S3HB54"/>
<name>A0A8S3HB54_9BILA</name>
<evidence type="ECO:0000313" key="1">
    <source>
        <dbReference type="EMBL" id="CAF5178369.1"/>
    </source>
</evidence>
<reference evidence="1" key="1">
    <citation type="submission" date="2021-02" db="EMBL/GenBank/DDBJ databases">
        <authorList>
            <person name="Nowell W R."/>
        </authorList>
    </citation>
    <scope>NUCLEOTIDE SEQUENCE</scope>
</reference>
<organism evidence="1 2">
    <name type="scientific">Rotaria magnacalcarata</name>
    <dbReference type="NCBI Taxonomy" id="392030"/>
    <lineage>
        <taxon>Eukaryota</taxon>
        <taxon>Metazoa</taxon>
        <taxon>Spiralia</taxon>
        <taxon>Gnathifera</taxon>
        <taxon>Rotifera</taxon>
        <taxon>Eurotatoria</taxon>
        <taxon>Bdelloidea</taxon>
        <taxon>Philodinida</taxon>
        <taxon>Philodinidae</taxon>
        <taxon>Rotaria</taxon>
    </lineage>
</organism>
<proteinExistence type="predicted"/>
<accession>A0A8S3HB54</accession>
<dbReference type="EMBL" id="CAJOBI010316834">
    <property type="protein sequence ID" value="CAF5178369.1"/>
    <property type="molecule type" value="Genomic_DNA"/>
</dbReference>
<comment type="caution">
    <text evidence="1">The sequence shown here is derived from an EMBL/GenBank/DDBJ whole genome shotgun (WGS) entry which is preliminary data.</text>
</comment>
<sequence length="48" mass="5665">KYDLSINLPDKLGYNPTYTEILTGQTRDQRYMNEQARRYLSCSALNYS</sequence>
<dbReference type="Proteomes" id="UP000676336">
    <property type="component" value="Unassembled WGS sequence"/>
</dbReference>
<gene>
    <name evidence="1" type="ORF">SMN809_LOCUS68158</name>
</gene>
<feature type="non-terminal residue" evidence="1">
    <location>
        <position position="1"/>
    </location>
</feature>
<protein>
    <submittedName>
        <fullName evidence="1">Uncharacterized protein</fullName>
    </submittedName>
</protein>
<evidence type="ECO:0000313" key="2">
    <source>
        <dbReference type="Proteomes" id="UP000676336"/>
    </source>
</evidence>